<feature type="region of interest" description="Disordered" evidence="6">
    <location>
        <begin position="832"/>
        <end position="883"/>
    </location>
</feature>
<dbReference type="Pfam" id="PF04434">
    <property type="entry name" value="SWIM"/>
    <property type="match status" value="1"/>
</dbReference>
<evidence type="ECO:0000256" key="6">
    <source>
        <dbReference type="SAM" id="MobiDB-lite"/>
    </source>
</evidence>
<feature type="compositionally biased region" description="Basic and acidic residues" evidence="6">
    <location>
        <begin position="174"/>
        <end position="187"/>
    </location>
</feature>
<dbReference type="Pfam" id="PF03101">
    <property type="entry name" value="FAR1"/>
    <property type="match status" value="1"/>
</dbReference>
<dbReference type="InterPro" id="IPR031052">
    <property type="entry name" value="FHY3/FAR1"/>
</dbReference>
<dbReference type="SMART" id="SM00575">
    <property type="entry name" value="ZnF_PMZ"/>
    <property type="match status" value="1"/>
</dbReference>
<evidence type="ECO:0000313" key="8">
    <source>
        <dbReference type="EMBL" id="WVZ87125.1"/>
    </source>
</evidence>
<proteinExistence type="inferred from homology"/>
<dbReference type="InterPro" id="IPR007527">
    <property type="entry name" value="Znf_SWIM"/>
</dbReference>
<feature type="region of interest" description="Disordered" evidence="6">
    <location>
        <begin position="1"/>
        <end position="116"/>
    </location>
</feature>
<dbReference type="Pfam" id="PF10551">
    <property type="entry name" value="MULE"/>
    <property type="match status" value="1"/>
</dbReference>
<dbReference type="PANTHER" id="PTHR31669:SF248">
    <property type="entry name" value="PROTEIN FAR1-RELATED SEQUENCE"/>
    <property type="match status" value="1"/>
</dbReference>
<evidence type="ECO:0000256" key="5">
    <source>
        <dbReference type="PROSITE-ProRule" id="PRU00325"/>
    </source>
</evidence>
<name>A0AAQ3UBG3_PASNO</name>
<dbReference type="GO" id="GO:0008270">
    <property type="term" value="F:zinc ion binding"/>
    <property type="evidence" value="ECO:0007669"/>
    <property type="project" value="UniProtKB-KW"/>
</dbReference>
<dbReference type="InterPro" id="IPR018289">
    <property type="entry name" value="MULE_transposase_dom"/>
</dbReference>
<dbReference type="InterPro" id="IPR004330">
    <property type="entry name" value="FAR1_DNA_bnd_dom"/>
</dbReference>
<evidence type="ECO:0000313" key="9">
    <source>
        <dbReference type="Proteomes" id="UP001341281"/>
    </source>
</evidence>
<keyword evidence="3 5" id="KW-0863">Zinc-finger</keyword>
<keyword evidence="9" id="KW-1185">Reference proteome</keyword>
<reference evidence="8 9" key="1">
    <citation type="submission" date="2024-02" db="EMBL/GenBank/DDBJ databases">
        <title>High-quality chromosome-scale genome assembly of Pensacola bahiagrass (Paspalum notatum Flugge var. saurae).</title>
        <authorList>
            <person name="Vega J.M."/>
            <person name="Podio M."/>
            <person name="Orjuela J."/>
            <person name="Siena L.A."/>
            <person name="Pessino S.C."/>
            <person name="Combes M.C."/>
            <person name="Mariac C."/>
            <person name="Albertini E."/>
            <person name="Pupilli F."/>
            <person name="Ortiz J.P.A."/>
            <person name="Leblanc O."/>
        </authorList>
    </citation>
    <scope>NUCLEOTIDE SEQUENCE [LARGE SCALE GENOMIC DNA]</scope>
    <source>
        <strain evidence="8">R1</strain>
        <tissue evidence="8">Leaf</tissue>
    </source>
</reference>
<evidence type="ECO:0000259" key="7">
    <source>
        <dbReference type="PROSITE" id="PS50966"/>
    </source>
</evidence>
<organism evidence="8 9">
    <name type="scientific">Paspalum notatum var. saurae</name>
    <dbReference type="NCBI Taxonomy" id="547442"/>
    <lineage>
        <taxon>Eukaryota</taxon>
        <taxon>Viridiplantae</taxon>
        <taxon>Streptophyta</taxon>
        <taxon>Embryophyta</taxon>
        <taxon>Tracheophyta</taxon>
        <taxon>Spermatophyta</taxon>
        <taxon>Magnoliopsida</taxon>
        <taxon>Liliopsida</taxon>
        <taxon>Poales</taxon>
        <taxon>Poaceae</taxon>
        <taxon>PACMAD clade</taxon>
        <taxon>Panicoideae</taxon>
        <taxon>Andropogonodae</taxon>
        <taxon>Paspaleae</taxon>
        <taxon>Paspalinae</taxon>
        <taxon>Paspalum</taxon>
    </lineage>
</organism>
<sequence length="1003" mass="114378">MSGAHMSYTQPSTHSPGFVLPDPTTVWSTATTTTMDTPTTSGDPAAAGEPDPVPSQEPTPRCHPTSRISHIVRTYLDLSGSKKRRAAPKSQPKARGQDTHAAEDETDGSSHPSRLLRELGIRVSRYTHEERRDIILRYMQKRSGRQVVNRAASKVPSRQALAERRRRGAGGKFLGKEDAQTVDKPEEKAEEEPELLPEAVSNSGVPIVGMVFESEERAYEYYANYAGNTGFSVRKGWWDKTAKNSNRSRVYVCSREGFRSKNDAKRPRPDTRVGCPARIAVKLTPSGKYRVTEFVEDHNHQLAAPFDIEMLKSPRVLSKVQPGSQNACNIPPGYKNYLCSKSIKDMKSGDLRALMDYFRRMKGDNPSFYYAIQVDENDKATNVFWADARSIMDYHYFCDVVCFDMIYKTNDCSRPLALFLGMNHHRQMIIFGAAFLYDETFESFKWLLETFRSAMCGKHPKTILTDRAAALKEALGLAWPGTIHRSCVWQIYQSTVKCLAHMFSASEDFTHDFRRCVFDIEDEQEFIDTWNMVMEKYNLRENEVLTKLYEDRENWAMPYNRQIFSGEIKSMLQTEDFGTRLKEYLGYDTDLSFFLNFFESSTEKRRQEEMQADYQANQGVPRMPEPLLWQAANLYTPITFDLFRKECELCMDCMAYCCGDFGSLSEYMITVKNKTKDQLVRFDSSDGLVACTCKKFENSGLLCCHILKVYELRNVKEIPPQYFLKRWRKDAKLVTMDETDVFSFDSDTKSSIPGRYAALCRLFYKIAAKAAENVEAFTLMASQSDQLLAEVEGTLRSTLADKSAGHSFMEQLTHITQNDFLLGSSHEAVGSTGKKKCEVARRRNDLENNKRKKARKGRPDETEGEPRGELNITPGNIQSEPRNASTQFIPDQLMQARTLCGWSQLWAWQLAEPSRQFESVWSGLSFNLATADICREWSPNPSEFHVRIVSMCKELYAGSLLFPFAFNGYPGDMHALQFVETTPQIDHQNGDEGQSSIPVWDFL</sequence>
<feature type="compositionally biased region" description="Basic and acidic residues" evidence="6">
    <location>
        <begin position="857"/>
        <end position="868"/>
    </location>
</feature>
<evidence type="ECO:0000256" key="4">
    <source>
        <dbReference type="ARBA" id="ARBA00022833"/>
    </source>
</evidence>
<feature type="region of interest" description="Disordered" evidence="6">
    <location>
        <begin position="145"/>
        <end position="196"/>
    </location>
</feature>
<evidence type="ECO:0000256" key="2">
    <source>
        <dbReference type="ARBA" id="ARBA00022723"/>
    </source>
</evidence>
<comment type="similarity">
    <text evidence="1">Belongs to the FHY3/FAR1 family.</text>
</comment>
<dbReference type="PROSITE" id="PS50966">
    <property type="entry name" value="ZF_SWIM"/>
    <property type="match status" value="1"/>
</dbReference>
<dbReference type="InterPro" id="IPR006564">
    <property type="entry name" value="Znf_PMZ"/>
</dbReference>
<gene>
    <name evidence="8" type="ORF">U9M48_033817</name>
</gene>
<evidence type="ECO:0000256" key="1">
    <source>
        <dbReference type="ARBA" id="ARBA00005889"/>
    </source>
</evidence>
<evidence type="ECO:0000256" key="3">
    <source>
        <dbReference type="ARBA" id="ARBA00022771"/>
    </source>
</evidence>
<dbReference type="PANTHER" id="PTHR31669">
    <property type="entry name" value="PROTEIN FAR1-RELATED SEQUENCE 10-RELATED"/>
    <property type="match status" value="1"/>
</dbReference>
<feature type="compositionally biased region" description="Low complexity" evidence="6">
    <location>
        <begin position="24"/>
        <end position="40"/>
    </location>
</feature>
<feature type="compositionally biased region" description="Polar residues" evidence="6">
    <location>
        <begin position="873"/>
        <end position="883"/>
    </location>
</feature>
<feature type="compositionally biased region" description="Basic and acidic residues" evidence="6">
    <location>
        <begin position="835"/>
        <end position="849"/>
    </location>
</feature>
<accession>A0AAQ3UBG3</accession>
<keyword evidence="2" id="KW-0479">Metal-binding</keyword>
<keyword evidence="4" id="KW-0862">Zinc</keyword>
<protein>
    <recommendedName>
        <fullName evidence="7">SWIM-type domain-containing protein</fullName>
    </recommendedName>
</protein>
<dbReference type="Proteomes" id="UP001341281">
    <property type="component" value="Chromosome 07"/>
</dbReference>
<dbReference type="GO" id="GO:0006355">
    <property type="term" value="P:regulation of DNA-templated transcription"/>
    <property type="evidence" value="ECO:0007669"/>
    <property type="project" value="InterPro"/>
</dbReference>
<dbReference type="EMBL" id="CP144751">
    <property type="protein sequence ID" value="WVZ87125.1"/>
    <property type="molecule type" value="Genomic_DNA"/>
</dbReference>
<dbReference type="AlphaFoldDB" id="A0AAQ3UBG3"/>
<feature type="domain" description="SWIM-type" evidence="7">
    <location>
        <begin position="667"/>
        <end position="714"/>
    </location>
</feature>